<dbReference type="RefSeq" id="WP_107821030.1">
    <property type="nucleotide sequence ID" value="NZ_OY782574.1"/>
</dbReference>
<feature type="transmembrane region" description="Helical" evidence="6">
    <location>
        <begin position="384"/>
        <end position="403"/>
    </location>
</feature>
<dbReference type="Pfam" id="PF02254">
    <property type="entry name" value="TrkA_N"/>
    <property type="match status" value="1"/>
</dbReference>
<name>A0A2T5C5S7_9BACT</name>
<feature type="transmembrane region" description="Helical" evidence="6">
    <location>
        <begin position="326"/>
        <end position="346"/>
    </location>
</feature>
<dbReference type="SUPFAM" id="SSF51735">
    <property type="entry name" value="NAD(P)-binding Rossmann-fold domains"/>
    <property type="match status" value="1"/>
</dbReference>
<feature type="transmembrane region" description="Helical" evidence="6">
    <location>
        <begin position="236"/>
        <end position="255"/>
    </location>
</feature>
<dbReference type="InterPro" id="IPR003148">
    <property type="entry name" value="RCK_N"/>
</dbReference>
<keyword evidence="2" id="KW-0630">Potassium</keyword>
<feature type="transmembrane region" description="Helical" evidence="6">
    <location>
        <begin position="32"/>
        <end position="52"/>
    </location>
</feature>
<organism evidence="8 9">
    <name type="scientific">Mangrovibacterium marinum</name>
    <dbReference type="NCBI Taxonomy" id="1639118"/>
    <lineage>
        <taxon>Bacteria</taxon>
        <taxon>Pseudomonadati</taxon>
        <taxon>Bacteroidota</taxon>
        <taxon>Bacteroidia</taxon>
        <taxon>Marinilabiliales</taxon>
        <taxon>Prolixibacteraceae</taxon>
        <taxon>Mangrovibacterium</taxon>
    </lineage>
</organism>
<keyword evidence="9" id="KW-1185">Reference proteome</keyword>
<dbReference type="InterPro" id="IPR036291">
    <property type="entry name" value="NAD(P)-bd_dom_sf"/>
</dbReference>
<feature type="transmembrane region" description="Helical" evidence="6">
    <location>
        <begin position="6"/>
        <end position="25"/>
    </location>
</feature>
<sequence length="655" mass="73105">MILQFEHFLFFLLAFLWIVIGSFHVAKYFQKIKLPLITGFLISGVIAGPFFLELVSDESILNLQIVNEFSLSYIAFAAGTELFLKEIRSSLKSILWNTFGQLVITFGVAVVAIILLADHIPFLSGLSQSNVLAIALLTGTIFVARSPSSAIAIINEMRAKGRFTKTAISVTVIKDVLVILLFAICLSIANSLVKGVELSYFFLLELLVELSATFSMGIILARILKFIFSFKIHQHLKVAILLGSGYAVYPFSHYIHHLSENFLPFEILIEPLLVCITVSFIIVNYTSLRIEFQTIVEKIGPAIYAAFFTLAGAMMSLDILADTWKIALLFFIIRLVGMMGGAWLGGTFAGDPKLFRRIGWMPYVTQAGVSLALVMVISNSFPAWGSQLATIIVAVVIVNQLVGPPLFKWAIKRVGENRNQPRDHYEHSRRVLIFGYENQSVALSNELQKNNWKVSIATRKPQDQIEEIPGVKTYHIPGLQAETLANLNLKKFDTFVLLHSDRGNYHIAEWIYENIGEKVVIVRLADRKNLKKFYDLGALVIDPSTAFVNLLQHFVRSPLATSLLMGMEADKDTLDVTVEDESLFGIALRNLRLPVDVLILSVKRKGNIIITHGYTRLRQGDVVTVVGSVESLEKVALQFESFELEKNSTRSAGNN</sequence>
<feature type="transmembrane region" description="Helical" evidence="6">
    <location>
        <begin position="166"/>
        <end position="189"/>
    </location>
</feature>
<keyword evidence="4 6" id="KW-1133">Transmembrane helix</keyword>
<evidence type="ECO:0000313" key="8">
    <source>
        <dbReference type="EMBL" id="PTN10259.1"/>
    </source>
</evidence>
<keyword evidence="5 6" id="KW-0472">Membrane</keyword>
<dbReference type="GO" id="GO:0016020">
    <property type="term" value="C:membrane"/>
    <property type="evidence" value="ECO:0007669"/>
    <property type="project" value="UniProtKB-SubCell"/>
</dbReference>
<accession>A0A2T5C5S7</accession>
<evidence type="ECO:0000256" key="3">
    <source>
        <dbReference type="ARBA" id="ARBA00022692"/>
    </source>
</evidence>
<keyword evidence="2" id="KW-0813">Transport</keyword>
<evidence type="ECO:0000256" key="6">
    <source>
        <dbReference type="SAM" id="Phobius"/>
    </source>
</evidence>
<dbReference type="EMBL" id="QAAD01000002">
    <property type="protein sequence ID" value="PTN10259.1"/>
    <property type="molecule type" value="Genomic_DNA"/>
</dbReference>
<feature type="transmembrane region" description="Helical" evidence="6">
    <location>
        <begin position="96"/>
        <end position="117"/>
    </location>
</feature>
<dbReference type="Pfam" id="PF02080">
    <property type="entry name" value="TrkA_C"/>
    <property type="match status" value="1"/>
</dbReference>
<proteinExistence type="predicted"/>
<feature type="transmembrane region" description="Helical" evidence="6">
    <location>
        <begin position="129"/>
        <end position="154"/>
    </location>
</feature>
<dbReference type="Gene3D" id="3.40.50.720">
    <property type="entry name" value="NAD(P)-binding Rossmann-like Domain"/>
    <property type="match status" value="1"/>
</dbReference>
<comment type="subcellular location">
    <subcellularLocation>
        <location evidence="1">Membrane</location>
        <topology evidence="1">Multi-pass membrane protein</topology>
    </subcellularLocation>
</comment>
<dbReference type="Gene3D" id="1.20.1530.20">
    <property type="match status" value="1"/>
</dbReference>
<feature type="transmembrane region" description="Helical" evidence="6">
    <location>
        <begin position="201"/>
        <end position="224"/>
    </location>
</feature>
<reference evidence="8 9" key="1">
    <citation type="submission" date="2018-04" db="EMBL/GenBank/DDBJ databases">
        <title>Genomic Encyclopedia of Archaeal and Bacterial Type Strains, Phase II (KMG-II): from individual species to whole genera.</title>
        <authorList>
            <person name="Goeker M."/>
        </authorList>
    </citation>
    <scope>NUCLEOTIDE SEQUENCE [LARGE SCALE GENOMIC DNA]</scope>
    <source>
        <strain evidence="8 9">DSM 28823</strain>
    </source>
</reference>
<evidence type="ECO:0000256" key="1">
    <source>
        <dbReference type="ARBA" id="ARBA00004141"/>
    </source>
</evidence>
<gene>
    <name evidence="8" type="ORF">C8N47_102244</name>
</gene>
<feature type="domain" description="RCK C-terminal" evidence="7">
    <location>
        <begin position="561"/>
        <end position="641"/>
    </location>
</feature>
<dbReference type="OrthoDB" id="9783404at2"/>
<keyword evidence="2" id="KW-0633">Potassium transport</keyword>
<keyword evidence="3 6" id="KW-0812">Transmembrane</keyword>
<feature type="transmembrane region" description="Helical" evidence="6">
    <location>
        <begin position="267"/>
        <end position="287"/>
    </location>
</feature>
<dbReference type="PANTHER" id="PTHR43021:SF2">
    <property type="entry name" value="CATION_H+ EXCHANGER DOMAIN-CONTAINING PROTEIN"/>
    <property type="match status" value="1"/>
</dbReference>
<dbReference type="GO" id="GO:0006813">
    <property type="term" value="P:potassium ion transport"/>
    <property type="evidence" value="ECO:0007669"/>
    <property type="project" value="UniProtKB-KW"/>
</dbReference>
<evidence type="ECO:0000259" key="7">
    <source>
        <dbReference type="PROSITE" id="PS51202"/>
    </source>
</evidence>
<comment type="caution">
    <text evidence="8">The sequence shown here is derived from an EMBL/GenBank/DDBJ whole genome shotgun (WGS) entry which is preliminary data.</text>
</comment>
<dbReference type="PROSITE" id="PS51202">
    <property type="entry name" value="RCK_C"/>
    <property type="match status" value="1"/>
</dbReference>
<dbReference type="PANTHER" id="PTHR43021">
    <property type="entry name" value="NA(+)/H(+) ANTIPORTER-RELATED"/>
    <property type="match status" value="1"/>
</dbReference>
<dbReference type="GO" id="GO:0015297">
    <property type="term" value="F:antiporter activity"/>
    <property type="evidence" value="ECO:0007669"/>
    <property type="project" value="InterPro"/>
</dbReference>
<dbReference type="GO" id="GO:1902600">
    <property type="term" value="P:proton transmembrane transport"/>
    <property type="evidence" value="ECO:0007669"/>
    <property type="project" value="InterPro"/>
</dbReference>
<evidence type="ECO:0000313" key="9">
    <source>
        <dbReference type="Proteomes" id="UP000243525"/>
    </source>
</evidence>
<dbReference type="InterPro" id="IPR006037">
    <property type="entry name" value="RCK_C"/>
</dbReference>
<evidence type="ECO:0000256" key="4">
    <source>
        <dbReference type="ARBA" id="ARBA00022989"/>
    </source>
</evidence>
<evidence type="ECO:0000256" key="2">
    <source>
        <dbReference type="ARBA" id="ARBA00022538"/>
    </source>
</evidence>
<evidence type="ECO:0000256" key="5">
    <source>
        <dbReference type="ARBA" id="ARBA00023136"/>
    </source>
</evidence>
<dbReference type="Gene3D" id="3.30.70.1450">
    <property type="entry name" value="Regulator of K+ conductance, C-terminal domain"/>
    <property type="match status" value="1"/>
</dbReference>
<dbReference type="InterPro" id="IPR036721">
    <property type="entry name" value="RCK_C_sf"/>
</dbReference>
<protein>
    <submittedName>
        <fullName evidence="8">Transporter (CPA2 family)</fullName>
    </submittedName>
</protein>
<dbReference type="Proteomes" id="UP000243525">
    <property type="component" value="Unassembled WGS sequence"/>
</dbReference>
<keyword evidence="2" id="KW-0406">Ion transport</keyword>
<dbReference type="Pfam" id="PF00999">
    <property type="entry name" value="Na_H_Exchanger"/>
    <property type="match status" value="1"/>
</dbReference>
<dbReference type="InterPro" id="IPR038770">
    <property type="entry name" value="Na+/solute_symporter_sf"/>
</dbReference>
<dbReference type="AlphaFoldDB" id="A0A2T5C5S7"/>
<dbReference type="GO" id="GO:0008324">
    <property type="term" value="F:monoatomic cation transmembrane transporter activity"/>
    <property type="evidence" value="ECO:0007669"/>
    <property type="project" value="InterPro"/>
</dbReference>
<feature type="transmembrane region" description="Helical" evidence="6">
    <location>
        <begin position="358"/>
        <end position="378"/>
    </location>
</feature>
<dbReference type="SUPFAM" id="SSF116726">
    <property type="entry name" value="TrkA C-terminal domain-like"/>
    <property type="match status" value="1"/>
</dbReference>
<dbReference type="InterPro" id="IPR006153">
    <property type="entry name" value="Cation/H_exchanger_TM"/>
</dbReference>
<feature type="transmembrane region" description="Helical" evidence="6">
    <location>
        <begin position="299"/>
        <end position="320"/>
    </location>
</feature>